<dbReference type="EMBL" id="JBHFFA010000003">
    <property type="protein sequence ID" value="KAL2633614.1"/>
    <property type="molecule type" value="Genomic_DNA"/>
</dbReference>
<evidence type="ECO:0000313" key="2">
    <source>
        <dbReference type="Proteomes" id="UP001605036"/>
    </source>
</evidence>
<organism evidence="1 2">
    <name type="scientific">Riccia fluitans</name>
    <dbReference type="NCBI Taxonomy" id="41844"/>
    <lineage>
        <taxon>Eukaryota</taxon>
        <taxon>Viridiplantae</taxon>
        <taxon>Streptophyta</taxon>
        <taxon>Embryophyta</taxon>
        <taxon>Marchantiophyta</taxon>
        <taxon>Marchantiopsida</taxon>
        <taxon>Marchantiidae</taxon>
        <taxon>Marchantiales</taxon>
        <taxon>Ricciaceae</taxon>
        <taxon>Riccia</taxon>
    </lineage>
</organism>
<keyword evidence="2" id="KW-1185">Reference proteome</keyword>
<name>A0ABD1YT47_9MARC</name>
<dbReference type="AlphaFoldDB" id="A0ABD1YT47"/>
<proteinExistence type="predicted"/>
<evidence type="ECO:0000313" key="1">
    <source>
        <dbReference type="EMBL" id="KAL2633614.1"/>
    </source>
</evidence>
<sequence length="92" mass="10672">MYGVREFEPFSPQLIVVQVFPLPQSSSTIIVYFLSKTCKSFLEQRRSNLSTNSSRLQRGTRIEKNFDRAKNKSIRVRGNETNFQGALRDKDL</sequence>
<comment type="caution">
    <text evidence="1">The sequence shown here is derived from an EMBL/GenBank/DDBJ whole genome shotgun (WGS) entry which is preliminary data.</text>
</comment>
<reference evidence="1 2" key="1">
    <citation type="submission" date="2024-09" db="EMBL/GenBank/DDBJ databases">
        <title>Chromosome-scale assembly of Riccia fluitans.</title>
        <authorList>
            <person name="Paukszto L."/>
            <person name="Sawicki J."/>
            <person name="Karawczyk K."/>
            <person name="Piernik-Szablinska J."/>
            <person name="Szczecinska M."/>
            <person name="Mazdziarz M."/>
        </authorList>
    </citation>
    <scope>NUCLEOTIDE SEQUENCE [LARGE SCALE GENOMIC DNA]</scope>
    <source>
        <strain evidence="1">Rf_01</strain>
        <tissue evidence="1">Aerial parts of the thallus</tissue>
    </source>
</reference>
<gene>
    <name evidence="1" type="ORF">R1flu_005093</name>
</gene>
<dbReference type="Proteomes" id="UP001605036">
    <property type="component" value="Unassembled WGS sequence"/>
</dbReference>
<accession>A0ABD1YT47</accession>
<protein>
    <submittedName>
        <fullName evidence="1">Uncharacterized protein</fullName>
    </submittedName>
</protein>